<organism evidence="1 2">
    <name type="scientific">Helianthus annuus</name>
    <name type="common">Common sunflower</name>
    <dbReference type="NCBI Taxonomy" id="4232"/>
    <lineage>
        <taxon>Eukaryota</taxon>
        <taxon>Viridiplantae</taxon>
        <taxon>Streptophyta</taxon>
        <taxon>Embryophyta</taxon>
        <taxon>Tracheophyta</taxon>
        <taxon>Spermatophyta</taxon>
        <taxon>Magnoliopsida</taxon>
        <taxon>eudicotyledons</taxon>
        <taxon>Gunneridae</taxon>
        <taxon>Pentapetalae</taxon>
        <taxon>asterids</taxon>
        <taxon>campanulids</taxon>
        <taxon>Asterales</taxon>
        <taxon>Asteraceae</taxon>
        <taxon>Asteroideae</taxon>
        <taxon>Heliantheae alliance</taxon>
        <taxon>Heliantheae</taxon>
        <taxon>Helianthus</taxon>
    </lineage>
</organism>
<dbReference type="EMBL" id="MNCJ02000319">
    <property type="protein sequence ID" value="KAF5809840.1"/>
    <property type="molecule type" value="Genomic_DNA"/>
</dbReference>
<dbReference type="Proteomes" id="UP000215914">
    <property type="component" value="Unassembled WGS sequence"/>
</dbReference>
<reference evidence="1" key="1">
    <citation type="journal article" date="2017" name="Nature">
        <title>The sunflower genome provides insights into oil metabolism, flowering and Asterid evolution.</title>
        <authorList>
            <person name="Badouin H."/>
            <person name="Gouzy J."/>
            <person name="Grassa C.J."/>
            <person name="Murat F."/>
            <person name="Staton S.E."/>
            <person name="Cottret L."/>
            <person name="Lelandais-Briere C."/>
            <person name="Owens G.L."/>
            <person name="Carrere S."/>
            <person name="Mayjonade B."/>
            <person name="Legrand L."/>
            <person name="Gill N."/>
            <person name="Kane N.C."/>
            <person name="Bowers J.E."/>
            <person name="Hubner S."/>
            <person name="Bellec A."/>
            <person name="Berard A."/>
            <person name="Berges H."/>
            <person name="Blanchet N."/>
            <person name="Boniface M.C."/>
            <person name="Brunel D."/>
            <person name="Catrice O."/>
            <person name="Chaidir N."/>
            <person name="Claudel C."/>
            <person name="Donnadieu C."/>
            <person name="Faraut T."/>
            <person name="Fievet G."/>
            <person name="Helmstetter N."/>
            <person name="King M."/>
            <person name="Knapp S.J."/>
            <person name="Lai Z."/>
            <person name="Le Paslier M.C."/>
            <person name="Lippi Y."/>
            <person name="Lorenzon L."/>
            <person name="Mandel J.R."/>
            <person name="Marage G."/>
            <person name="Marchand G."/>
            <person name="Marquand E."/>
            <person name="Bret-Mestries E."/>
            <person name="Morien E."/>
            <person name="Nambeesan S."/>
            <person name="Nguyen T."/>
            <person name="Pegot-Espagnet P."/>
            <person name="Pouilly N."/>
            <person name="Raftis F."/>
            <person name="Sallet E."/>
            <person name="Schiex T."/>
            <person name="Thomas J."/>
            <person name="Vandecasteele C."/>
            <person name="Vares D."/>
            <person name="Vear F."/>
            <person name="Vautrin S."/>
            <person name="Crespi M."/>
            <person name="Mangin B."/>
            <person name="Burke J.M."/>
            <person name="Salse J."/>
            <person name="Munos S."/>
            <person name="Vincourt P."/>
            <person name="Rieseberg L.H."/>
            <person name="Langlade N.B."/>
        </authorList>
    </citation>
    <scope>NUCLEOTIDE SEQUENCE</scope>
    <source>
        <tissue evidence="1">Leaves</tissue>
    </source>
</reference>
<sequence>MIYSAVRMKDENEKNIDLEVKFTVDDVRRVSDLEDKDEDPIIILERLSKGFWFRMGYAGHANDKGYIKSRFCRPYKFMVQCVVHSLSQRKGAYDKTSDYIMNIIACLVLNRPYNISQVIFNHMVDNIKGEKYIKYPRFIQMLLDDQVPNLPKDPKDELKLNHMGSETLKRLDKYKGLKPDHEPRVKGMIGKIKKKDYVAPENDQWRHVDSNS</sequence>
<dbReference type="Gramene" id="mRNA:HanXRQr2_Chr04g0162201">
    <property type="protein sequence ID" value="CDS:HanXRQr2_Chr04g0162201.1"/>
    <property type="gene ID" value="HanXRQr2_Chr04g0162201"/>
</dbReference>
<reference evidence="1" key="2">
    <citation type="submission" date="2020-06" db="EMBL/GenBank/DDBJ databases">
        <title>Helianthus annuus Genome sequencing and assembly Release 2.</title>
        <authorList>
            <person name="Gouzy J."/>
            <person name="Langlade N."/>
            <person name="Munos S."/>
        </authorList>
    </citation>
    <scope>NUCLEOTIDE SEQUENCE</scope>
    <source>
        <tissue evidence="1">Leaves</tissue>
    </source>
</reference>
<evidence type="ECO:0000313" key="2">
    <source>
        <dbReference type="Proteomes" id="UP000215914"/>
    </source>
</evidence>
<dbReference type="AlphaFoldDB" id="A0A9K3NS23"/>
<protein>
    <submittedName>
        <fullName evidence="1">Uncharacterized protein</fullName>
    </submittedName>
</protein>
<comment type="caution">
    <text evidence="1">The sequence shown here is derived from an EMBL/GenBank/DDBJ whole genome shotgun (WGS) entry which is preliminary data.</text>
</comment>
<gene>
    <name evidence="1" type="ORF">HanXRQr2_Chr04g0162201</name>
</gene>
<proteinExistence type="predicted"/>
<keyword evidence="2" id="KW-1185">Reference proteome</keyword>
<name>A0A9K3NS23_HELAN</name>
<evidence type="ECO:0000313" key="1">
    <source>
        <dbReference type="EMBL" id="KAF5809840.1"/>
    </source>
</evidence>
<accession>A0A9K3NS23</accession>